<comment type="caution">
    <text evidence="1">The sequence shown here is derived from an EMBL/GenBank/DDBJ whole genome shotgun (WGS) entry which is preliminary data.</text>
</comment>
<dbReference type="AlphaFoldDB" id="A0A9X1NL73"/>
<evidence type="ECO:0000313" key="1">
    <source>
        <dbReference type="EMBL" id="MCD5317062.1"/>
    </source>
</evidence>
<gene>
    <name evidence="1" type="ORF">LR394_39825</name>
</gene>
<organism evidence="1 2">
    <name type="scientific">Kineosporia babensis</name>
    <dbReference type="NCBI Taxonomy" id="499548"/>
    <lineage>
        <taxon>Bacteria</taxon>
        <taxon>Bacillati</taxon>
        <taxon>Actinomycetota</taxon>
        <taxon>Actinomycetes</taxon>
        <taxon>Kineosporiales</taxon>
        <taxon>Kineosporiaceae</taxon>
        <taxon>Kineosporia</taxon>
    </lineage>
</organism>
<sequence>MTEFGAMLASWLEQKTNDLATRGLEAELEYDKQAEVRRSSWVAIDSPIRSARLIVWESGEVFVQVGSYEAGEMLLERHSRASSADEVLTLLDGLVLEFL</sequence>
<keyword evidence="2" id="KW-1185">Reference proteome</keyword>
<dbReference type="Pfam" id="PF24689">
    <property type="entry name" value="TriTu"/>
    <property type="match status" value="1"/>
</dbReference>
<accession>A0A9X1NL73</accession>
<dbReference type="EMBL" id="JAJOMB010000040">
    <property type="protein sequence ID" value="MCD5317062.1"/>
    <property type="molecule type" value="Genomic_DNA"/>
</dbReference>
<protein>
    <submittedName>
        <fullName evidence="1">Uncharacterized protein</fullName>
    </submittedName>
</protein>
<name>A0A9X1NL73_9ACTN</name>
<evidence type="ECO:0000313" key="2">
    <source>
        <dbReference type="Proteomes" id="UP001138997"/>
    </source>
</evidence>
<reference evidence="1" key="1">
    <citation type="submission" date="2021-11" db="EMBL/GenBank/DDBJ databases">
        <title>Streptomyces corallinus and Kineosporia corallina sp. nov., two new coral-derived marine actinobacteria.</title>
        <authorList>
            <person name="Buangrab K."/>
            <person name="Sutthacheep M."/>
            <person name="Yeemin T."/>
            <person name="Harunari E."/>
            <person name="Igarashi Y."/>
            <person name="Sripreechasak P."/>
            <person name="Kanchanasin P."/>
            <person name="Tanasupawat S."/>
            <person name="Phongsopitanun W."/>
        </authorList>
    </citation>
    <scope>NUCLEOTIDE SEQUENCE</scope>
    <source>
        <strain evidence="1">JCM 31032</strain>
    </source>
</reference>
<dbReference type="RefSeq" id="WP_231449914.1">
    <property type="nucleotide sequence ID" value="NZ_JAJOMB010000040.1"/>
</dbReference>
<dbReference type="InterPro" id="IPR057062">
    <property type="entry name" value="TriTu"/>
</dbReference>
<dbReference type="Proteomes" id="UP001138997">
    <property type="component" value="Unassembled WGS sequence"/>
</dbReference>
<proteinExistence type="predicted"/>